<evidence type="ECO:0000313" key="8">
    <source>
        <dbReference type="EMBL" id="RCS70754.1"/>
    </source>
</evidence>
<gene>
    <name evidence="8" type="ORF">CIK83_15175</name>
</gene>
<feature type="transmembrane region" description="Helical" evidence="7">
    <location>
        <begin position="9"/>
        <end position="27"/>
    </location>
</feature>
<feature type="transmembrane region" description="Helical" evidence="7">
    <location>
        <begin position="33"/>
        <end position="51"/>
    </location>
</feature>
<evidence type="ECO:0000313" key="9">
    <source>
        <dbReference type="Proteomes" id="UP000252479"/>
    </source>
</evidence>
<dbReference type="InterPro" id="IPR001712">
    <property type="entry name" value="T3SS_FHIPEP"/>
</dbReference>
<evidence type="ECO:0000256" key="3">
    <source>
        <dbReference type="ARBA" id="ARBA00022475"/>
    </source>
</evidence>
<keyword evidence="8" id="KW-0969">Cilium</keyword>
<comment type="subcellular location">
    <subcellularLocation>
        <location evidence="1">Cell membrane</location>
        <topology evidence="1">Multi-pass membrane protein</topology>
    </subcellularLocation>
</comment>
<proteinExistence type="inferred from homology"/>
<keyword evidence="4 7" id="KW-0812">Transmembrane</keyword>
<keyword evidence="3" id="KW-1003">Cell membrane</keyword>
<comment type="caution">
    <text evidence="8">The sequence shown here is derived from an EMBL/GenBank/DDBJ whole genome shotgun (WGS) entry which is preliminary data.</text>
</comment>
<keyword evidence="6 7" id="KW-0472">Membrane</keyword>
<dbReference type="RefSeq" id="WP_086959830.1">
    <property type="nucleotide sequence ID" value="NZ_FUKS01000017.1"/>
</dbReference>
<dbReference type="GO" id="GO:0009306">
    <property type="term" value="P:protein secretion"/>
    <property type="evidence" value="ECO:0007669"/>
    <property type="project" value="InterPro"/>
</dbReference>
<evidence type="ECO:0000256" key="7">
    <source>
        <dbReference type="SAM" id="Phobius"/>
    </source>
</evidence>
<dbReference type="Gene3D" id="3.40.30.60">
    <property type="entry name" value="FHIPEP family, domain 1"/>
    <property type="match status" value="1"/>
</dbReference>
<name>A0A368LJ33_9VIBR</name>
<feature type="transmembrane region" description="Helical" evidence="7">
    <location>
        <begin position="227"/>
        <end position="252"/>
    </location>
</feature>
<dbReference type="InterPro" id="IPR042194">
    <property type="entry name" value="FHIPEP_1"/>
</dbReference>
<keyword evidence="8" id="KW-0282">Flagellum</keyword>
<reference evidence="8 9" key="1">
    <citation type="journal article" date="2017" name="Elife">
        <title>Extensive horizontal gene transfer in cheese-associated bacteria.</title>
        <authorList>
            <person name="Bonham K.S."/>
            <person name="Wolfe B.E."/>
            <person name="Dutton R.J."/>
        </authorList>
    </citation>
    <scope>NUCLEOTIDE SEQUENCE [LARGE SCALE GENOMIC DNA]</scope>
    <source>
        <strain evidence="8 9">JB196</strain>
    </source>
</reference>
<dbReference type="InterPro" id="IPR042193">
    <property type="entry name" value="FHIPEP_3"/>
</dbReference>
<dbReference type="Proteomes" id="UP000252479">
    <property type="component" value="Unassembled WGS sequence"/>
</dbReference>
<accession>A0A368LJ33</accession>
<evidence type="ECO:0000256" key="6">
    <source>
        <dbReference type="ARBA" id="ARBA00023136"/>
    </source>
</evidence>
<dbReference type="PRINTS" id="PR00949">
    <property type="entry name" value="TYPE3IMAPROT"/>
</dbReference>
<feature type="transmembrane region" description="Helical" evidence="7">
    <location>
        <begin position="63"/>
        <end position="83"/>
    </location>
</feature>
<protein>
    <submittedName>
        <fullName evidence="8">Flagellar type III secretion system protein FlhA</fullName>
    </submittedName>
</protein>
<dbReference type="InterPro" id="IPR042196">
    <property type="entry name" value="FHIPEP_4"/>
</dbReference>
<dbReference type="PIRSF" id="PIRSF005419">
    <property type="entry name" value="FlhA"/>
    <property type="match status" value="1"/>
</dbReference>
<comment type="similarity">
    <text evidence="2">Belongs to the FHIPEP (flagella/HR/invasion proteins export pore) family.</text>
</comment>
<dbReference type="GO" id="GO:0044780">
    <property type="term" value="P:bacterial-type flagellum assembly"/>
    <property type="evidence" value="ECO:0007669"/>
    <property type="project" value="TreeGrafter"/>
</dbReference>
<feature type="transmembrane region" description="Helical" evidence="7">
    <location>
        <begin position="272"/>
        <end position="289"/>
    </location>
</feature>
<dbReference type="EMBL" id="QPGL01000002">
    <property type="protein sequence ID" value="RCS70754.1"/>
    <property type="molecule type" value="Genomic_DNA"/>
</dbReference>
<keyword evidence="5 7" id="KW-1133">Transmembrane helix</keyword>
<dbReference type="PANTHER" id="PTHR30161:SF1">
    <property type="entry name" value="FLAGELLAR BIOSYNTHESIS PROTEIN FLHA-RELATED"/>
    <property type="match status" value="1"/>
</dbReference>
<dbReference type="Gene3D" id="1.10.8.540">
    <property type="entry name" value="FHIPEP family, domain 3"/>
    <property type="match status" value="1"/>
</dbReference>
<organism evidence="8 9">
    <name type="scientific">Vibrio casei</name>
    <dbReference type="NCBI Taxonomy" id="673372"/>
    <lineage>
        <taxon>Bacteria</taxon>
        <taxon>Pseudomonadati</taxon>
        <taxon>Pseudomonadota</taxon>
        <taxon>Gammaproteobacteria</taxon>
        <taxon>Vibrionales</taxon>
        <taxon>Vibrionaceae</taxon>
        <taxon>Vibrio</taxon>
    </lineage>
</organism>
<evidence type="ECO:0000256" key="5">
    <source>
        <dbReference type="ARBA" id="ARBA00022989"/>
    </source>
</evidence>
<dbReference type="Gene3D" id="3.40.50.12790">
    <property type="entry name" value="FHIPEP family, domain 4"/>
    <property type="match status" value="1"/>
</dbReference>
<dbReference type="GeneID" id="303190266"/>
<dbReference type="Pfam" id="PF00771">
    <property type="entry name" value="FHIPEP"/>
    <property type="match status" value="1"/>
</dbReference>
<dbReference type="GO" id="GO:0005886">
    <property type="term" value="C:plasma membrane"/>
    <property type="evidence" value="ECO:0007669"/>
    <property type="project" value="UniProtKB-SubCell"/>
</dbReference>
<feature type="transmembrane region" description="Helical" evidence="7">
    <location>
        <begin position="103"/>
        <end position="126"/>
    </location>
</feature>
<keyword evidence="8" id="KW-0966">Cell projection</keyword>
<keyword evidence="9" id="KW-1185">Reference proteome</keyword>
<dbReference type="PANTHER" id="PTHR30161">
    <property type="entry name" value="FLAGELLAR EXPORT PROTEIN, MEMBRANE FLHA SUBUNIT-RELATED"/>
    <property type="match status" value="1"/>
</dbReference>
<sequence>MSFINSKSAIPIVLLLILAMIILPLPPLLLDTIFTFNIVLAIMILLVCSTTKDVLEFSVFPTLLLVATLLRLTLNVASTRIVLLEGHNGGAAAGKVIQSFGEVVIGGSYVVGIVVFAILSIVNFMVISKGAERVSEVSARFTLDSIQGKQMAIESDMNAGAIDQEEATKRRETLAQQAHFGGAMDGVSKFVKGDIIAGICILFINLIGGCLIGIFEHGMSSKDAFQTYALLTIGDGLVAQIPSLLLATATAIIVTRISDDDKDIAQSIRGQLLSKPSILFMTGGVMFVIGSVPNMPHMAFYLFSGILVFVGWKQSKYIPSEVDEPKTDNKPILKNHLDEPLSWAMIPHVEPIKLHIGFKLVPLVTKSKQTALLKSIRGCRKTLSEQIGFVIPEIMVKDDYSLQPNEYVIYVDGDAIESGRVEPDMLMVVGAEHELNQMDGVIGVDPAYQLPALWIEPEKKGEAIRRDLQIIDVHDVIATHIQKVCIEYLDSIFNFDDVKGVNDRLANAHPELMETLGKVITPSLEMQVLRQLLSEQIPITNIRTIANTLIESIESTKDAVMLASNVRVALKRSIMNLVVPDSRQLNVFDLGPNLTDSLNQSINNSLQNNPNLSLDAVIVSQQDLIVFQNKMPTVVQTMNAQNVQPILLVPPTMRPILSKLTKSFANELVVLSFNEIPNEYSINVFGTIEK</sequence>
<evidence type="ECO:0000256" key="2">
    <source>
        <dbReference type="ARBA" id="ARBA00008835"/>
    </source>
</evidence>
<evidence type="ECO:0000256" key="4">
    <source>
        <dbReference type="ARBA" id="ARBA00022692"/>
    </source>
</evidence>
<dbReference type="AlphaFoldDB" id="A0A368LJ33"/>
<evidence type="ECO:0000256" key="1">
    <source>
        <dbReference type="ARBA" id="ARBA00004651"/>
    </source>
</evidence>
<feature type="transmembrane region" description="Helical" evidence="7">
    <location>
        <begin position="195"/>
        <end position="215"/>
    </location>
</feature>